<reference evidence="1" key="1">
    <citation type="journal article" date="2014" name="Front. Microbiol.">
        <title>High frequency of phylogenetically diverse reductive dehalogenase-homologous genes in deep subseafloor sedimentary metagenomes.</title>
        <authorList>
            <person name="Kawai M."/>
            <person name="Futagami T."/>
            <person name="Toyoda A."/>
            <person name="Takaki Y."/>
            <person name="Nishi S."/>
            <person name="Hori S."/>
            <person name="Arai W."/>
            <person name="Tsubouchi T."/>
            <person name="Morono Y."/>
            <person name="Uchiyama I."/>
            <person name="Ito T."/>
            <person name="Fujiyama A."/>
            <person name="Inagaki F."/>
            <person name="Takami H."/>
        </authorList>
    </citation>
    <scope>NUCLEOTIDE SEQUENCE</scope>
    <source>
        <strain evidence="1">Expedition CK06-06</strain>
    </source>
</reference>
<gene>
    <name evidence="1" type="ORF">S01H1_26230</name>
</gene>
<dbReference type="SUPFAM" id="SSF82171">
    <property type="entry name" value="DPP6 N-terminal domain-like"/>
    <property type="match status" value="1"/>
</dbReference>
<protein>
    <recommendedName>
        <fullName evidence="2">Dipeptidylpeptidase IV N-terminal domain-containing protein</fullName>
    </recommendedName>
</protein>
<feature type="non-terminal residue" evidence="1">
    <location>
        <position position="282"/>
    </location>
</feature>
<sequence>GKECKSFGMREFLAGGAVNPEGKQNKGLKVDGFPTSHPTAKKNDYYYYISAPVSPVEKKYDYYAYDWDADEQTIWQADFQTQQSKAIKSSTADKFPNRIKLSPEGKYLIYTMTQKKTTKYMGEFLNPFLSDSDLIIRNNQTGQEKVVLKGNYNRQLFTSFLDFSLKEDALFTIIRVGNSFQFVKIMLDSGEIIGFDKVFPEFNWNQINWDEFFVKKEGDETGDFYYPARFFLSPDETKLLVFKSSMGFDIEFCVNTATHKLWSINIPENTIDLYSDGSSWMA</sequence>
<evidence type="ECO:0000313" key="1">
    <source>
        <dbReference type="EMBL" id="GAF95539.1"/>
    </source>
</evidence>
<dbReference type="AlphaFoldDB" id="X0TQM5"/>
<dbReference type="EMBL" id="BARS01015892">
    <property type="protein sequence ID" value="GAF95539.1"/>
    <property type="molecule type" value="Genomic_DNA"/>
</dbReference>
<accession>X0TQM5</accession>
<comment type="caution">
    <text evidence="1">The sequence shown here is derived from an EMBL/GenBank/DDBJ whole genome shotgun (WGS) entry which is preliminary data.</text>
</comment>
<feature type="non-terminal residue" evidence="1">
    <location>
        <position position="1"/>
    </location>
</feature>
<organism evidence="1">
    <name type="scientific">marine sediment metagenome</name>
    <dbReference type="NCBI Taxonomy" id="412755"/>
    <lineage>
        <taxon>unclassified sequences</taxon>
        <taxon>metagenomes</taxon>
        <taxon>ecological metagenomes</taxon>
    </lineage>
</organism>
<proteinExistence type="predicted"/>
<evidence type="ECO:0008006" key="2">
    <source>
        <dbReference type="Google" id="ProtNLM"/>
    </source>
</evidence>
<name>X0TQM5_9ZZZZ</name>